<organism evidence="1 2">
    <name type="scientific">Moniliophthora roreri</name>
    <name type="common">Frosty pod rot fungus</name>
    <name type="synonym">Monilia roreri</name>
    <dbReference type="NCBI Taxonomy" id="221103"/>
    <lineage>
        <taxon>Eukaryota</taxon>
        <taxon>Fungi</taxon>
        <taxon>Dikarya</taxon>
        <taxon>Basidiomycota</taxon>
        <taxon>Agaricomycotina</taxon>
        <taxon>Agaricomycetes</taxon>
        <taxon>Agaricomycetidae</taxon>
        <taxon>Agaricales</taxon>
        <taxon>Marasmiineae</taxon>
        <taxon>Marasmiaceae</taxon>
        <taxon>Moniliophthora</taxon>
    </lineage>
</organism>
<evidence type="ECO:0000313" key="2">
    <source>
        <dbReference type="Proteomes" id="UP000054988"/>
    </source>
</evidence>
<evidence type="ECO:0000313" key="1">
    <source>
        <dbReference type="EMBL" id="KTB30239.1"/>
    </source>
</evidence>
<dbReference type="EMBL" id="LATX01002392">
    <property type="protein sequence ID" value="KTB30239.1"/>
    <property type="molecule type" value="Genomic_DNA"/>
</dbReference>
<sequence length="59" mass="6638">MAVWALTWKKWGGSTFGLFGVLDSIKKAGLITWRKPGSLPGFRREGNREANLLNLLQHL</sequence>
<reference evidence="1 2" key="1">
    <citation type="submission" date="2015-12" db="EMBL/GenBank/DDBJ databases">
        <title>Draft genome sequence of Moniliophthora roreri, the causal agent of frosty pod rot of cacao.</title>
        <authorList>
            <person name="Aime M.C."/>
            <person name="Diaz-Valderrama J.R."/>
            <person name="Kijpornyongpan T."/>
            <person name="Phillips-Mora W."/>
        </authorList>
    </citation>
    <scope>NUCLEOTIDE SEQUENCE [LARGE SCALE GENOMIC DNA]</scope>
    <source>
        <strain evidence="1 2">MCA 2952</strain>
    </source>
</reference>
<accession>A0A0W0F1Q3</accession>
<protein>
    <submittedName>
        <fullName evidence="1">Uncharacterized protein</fullName>
    </submittedName>
</protein>
<comment type="caution">
    <text evidence="1">The sequence shown here is derived from an EMBL/GenBank/DDBJ whole genome shotgun (WGS) entry which is preliminary data.</text>
</comment>
<dbReference type="AlphaFoldDB" id="A0A0W0F1Q3"/>
<proteinExistence type="predicted"/>
<dbReference type="Proteomes" id="UP000054988">
    <property type="component" value="Unassembled WGS sequence"/>
</dbReference>
<gene>
    <name evidence="1" type="ORF">WG66_17185</name>
</gene>
<name>A0A0W0F1Q3_MONRR</name>